<reference evidence="4 5" key="1">
    <citation type="submission" date="2020-02" db="EMBL/GenBank/DDBJ databases">
        <title>A chromosome-scale genome assembly of the black bullhead catfish (Ameiurus melas).</title>
        <authorList>
            <person name="Wen M."/>
            <person name="Zham M."/>
            <person name="Cabau C."/>
            <person name="Klopp C."/>
            <person name="Donnadieu C."/>
            <person name="Roques C."/>
            <person name="Bouchez O."/>
            <person name="Lampietro C."/>
            <person name="Jouanno E."/>
            <person name="Herpin A."/>
            <person name="Louis A."/>
            <person name="Berthelot C."/>
            <person name="Parey E."/>
            <person name="Roest-Crollius H."/>
            <person name="Braasch I."/>
            <person name="Postlethwait J."/>
            <person name="Robinson-Rechavi M."/>
            <person name="Echchiki A."/>
            <person name="Begum T."/>
            <person name="Montfort J."/>
            <person name="Schartl M."/>
            <person name="Bobe J."/>
            <person name="Guiguen Y."/>
        </authorList>
    </citation>
    <scope>NUCLEOTIDE SEQUENCE [LARGE SCALE GENOMIC DNA]</scope>
    <source>
        <strain evidence="4">M_S1</strain>
        <tissue evidence="4">Blood</tissue>
    </source>
</reference>
<keyword evidence="5" id="KW-1185">Reference proteome</keyword>
<dbReference type="AlphaFoldDB" id="A0A7J6A6N4"/>
<keyword evidence="1" id="KW-0479">Metal-binding</keyword>
<protein>
    <recommendedName>
        <fullName evidence="3">CCHC-type domain-containing protein</fullName>
    </recommendedName>
</protein>
<evidence type="ECO:0000313" key="5">
    <source>
        <dbReference type="Proteomes" id="UP000593565"/>
    </source>
</evidence>
<dbReference type="Proteomes" id="UP000593565">
    <property type="component" value="Unassembled WGS sequence"/>
</dbReference>
<organism evidence="4 5">
    <name type="scientific">Ameiurus melas</name>
    <name type="common">Black bullhead</name>
    <name type="synonym">Silurus melas</name>
    <dbReference type="NCBI Taxonomy" id="219545"/>
    <lineage>
        <taxon>Eukaryota</taxon>
        <taxon>Metazoa</taxon>
        <taxon>Chordata</taxon>
        <taxon>Craniata</taxon>
        <taxon>Vertebrata</taxon>
        <taxon>Euteleostomi</taxon>
        <taxon>Actinopterygii</taxon>
        <taxon>Neopterygii</taxon>
        <taxon>Teleostei</taxon>
        <taxon>Ostariophysi</taxon>
        <taxon>Siluriformes</taxon>
        <taxon>Ictaluridae</taxon>
        <taxon>Ameiurus</taxon>
    </lineage>
</organism>
<feature type="compositionally biased region" description="Basic and acidic residues" evidence="2">
    <location>
        <begin position="264"/>
        <end position="290"/>
    </location>
</feature>
<evidence type="ECO:0000256" key="1">
    <source>
        <dbReference type="PROSITE-ProRule" id="PRU00047"/>
    </source>
</evidence>
<dbReference type="InterPro" id="IPR001878">
    <property type="entry name" value="Znf_CCHC"/>
</dbReference>
<feature type="compositionally biased region" description="Low complexity" evidence="2">
    <location>
        <begin position="297"/>
        <end position="308"/>
    </location>
</feature>
<evidence type="ECO:0000313" key="4">
    <source>
        <dbReference type="EMBL" id="KAF4078403.1"/>
    </source>
</evidence>
<gene>
    <name evidence="4" type="ORF">AMELA_G00198780</name>
</gene>
<dbReference type="SUPFAM" id="SSF57756">
    <property type="entry name" value="Retrovirus zinc finger-like domains"/>
    <property type="match status" value="1"/>
</dbReference>
<keyword evidence="1" id="KW-0862">Zinc</keyword>
<dbReference type="EMBL" id="JAAGNN010000017">
    <property type="protein sequence ID" value="KAF4078403.1"/>
    <property type="molecule type" value="Genomic_DNA"/>
</dbReference>
<feature type="compositionally biased region" description="Polar residues" evidence="2">
    <location>
        <begin position="195"/>
        <end position="205"/>
    </location>
</feature>
<evidence type="ECO:0000259" key="3">
    <source>
        <dbReference type="PROSITE" id="PS50158"/>
    </source>
</evidence>
<feature type="compositionally biased region" description="Polar residues" evidence="2">
    <location>
        <begin position="227"/>
        <end position="236"/>
    </location>
</feature>
<accession>A0A7J6A6N4</accession>
<feature type="compositionally biased region" description="Polar residues" evidence="2">
    <location>
        <begin position="247"/>
        <end position="262"/>
    </location>
</feature>
<sequence length="369" mass="41701">MSDLPLGCKDHAVKHVLSFRRQVYMFLNNREQMLDVNFKVKHGGNSYTVYNTTERLRCFGCGEVGHKRLSCPHRTAQPESSGGDTAEAQQQQQQRGDSEKKVTGEQEPRAEGGNVSPRSQQEEISKVHTTGATAVPSDSVDARPHTSNDNDTRPRTRNDTDTRPCTSNNNDTRPRTSNDTDTCPRTSNDTDTRPRTSNNNDTCPHTGNDKDTRPRTGNDTGTHDYSSDNTDTTQRSCLKPGKAVTSGERNPTQPQRKYQQDVNVDDKNPKMDRIGKRMEKVKYPSKHNDEMSEDSSSEYSDGSSGEESQPSVFNRPQEPEQLYTEEQIKRFLNVTKGKRNIILTKFFPDRRAFVNSVQHTMGVMSPRRR</sequence>
<comment type="caution">
    <text evidence="4">The sequence shown here is derived from an EMBL/GenBank/DDBJ whole genome shotgun (WGS) entry which is preliminary data.</text>
</comment>
<feature type="compositionally biased region" description="Basic and acidic residues" evidence="2">
    <location>
        <begin position="207"/>
        <end position="226"/>
    </location>
</feature>
<feature type="compositionally biased region" description="Basic and acidic residues" evidence="2">
    <location>
        <begin position="96"/>
        <end position="110"/>
    </location>
</feature>
<proteinExistence type="predicted"/>
<dbReference type="GO" id="GO:0003676">
    <property type="term" value="F:nucleic acid binding"/>
    <property type="evidence" value="ECO:0007669"/>
    <property type="project" value="InterPro"/>
</dbReference>
<name>A0A7J6A6N4_AMEME</name>
<feature type="domain" description="CCHC-type" evidence="3">
    <location>
        <begin position="57"/>
        <end position="72"/>
    </location>
</feature>
<feature type="compositionally biased region" description="Basic and acidic residues" evidence="2">
    <location>
        <begin position="140"/>
        <end position="162"/>
    </location>
</feature>
<dbReference type="GO" id="GO:0008270">
    <property type="term" value="F:zinc ion binding"/>
    <property type="evidence" value="ECO:0007669"/>
    <property type="project" value="UniProtKB-KW"/>
</dbReference>
<evidence type="ECO:0000256" key="2">
    <source>
        <dbReference type="SAM" id="MobiDB-lite"/>
    </source>
</evidence>
<feature type="region of interest" description="Disordered" evidence="2">
    <location>
        <begin position="72"/>
        <end position="316"/>
    </location>
</feature>
<dbReference type="PROSITE" id="PS50158">
    <property type="entry name" value="ZF_CCHC"/>
    <property type="match status" value="1"/>
</dbReference>
<dbReference type="InterPro" id="IPR036875">
    <property type="entry name" value="Znf_CCHC_sf"/>
</dbReference>
<keyword evidence="1" id="KW-0863">Zinc-finger</keyword>